<dbReference type="EMBL" id="UINC01180938">
    <property type="protein sequence ID" value="SVD90376.1"/>
    <property type="molecule type" value="Genomic_DNA"/>
</dbReference>
<proteinExistence type="predicted"/>
<evidence type="ECO:0000313" key="1">
    <source>
        <dbReference type="EMBL" id="SVD90376.1"/>
    </source>
</evidence>
<accession>A0A382Z4E3</accession>
<sequence length="228" mass="27509">MKNIYLDRPYECYDRLFESLNAKKMKKFHHDHSWYFDNTLRQIIIYDKARQLKEKKRVSLDKHIMRIEYRLKKKQKITYDLEYDTLESLINNWDNLENIYTKKVSELLFANAESADGNQKRNKLDEMLYFQDNIKSRWFNEYLLANGAERVLEKTGDISALKRELVQNTAEVSTSRYIDRFQKYLFKSQASNKYGSTIGELYQEIKSKFFGPVQDYLDDRDVNIYNFS</sequence>
<dbReference type="AlphaFoldDB" id="A0A382Z4E3"/>
<reference evidence="1" key="1">
    <citation type="submission" date="2018-05" db="EMBL/GenBank/DDBJ databases">
        <authorList>
            <person name="Lanie J.A."/>
            <person name="Ng W.-L."/>
            <person name="Kazmierczak K.M."/>
            <person name="Andrzejewski T.M."/>
            <person name="Davidsen T.M."/>
            <person name="Wayne K.J."/>
            <person name="Tettelin H."/>
            <person name="Glass J.I."/>
            <person name="Rusch D."/>
            <person name="Podicherti R."/>
            <person name="Tsui H.-C.T."/>
            <person name="Winkler M.E."/>
        </authorList>
    </citation>
    <scope>NUCLEOTIDE SEQUENCE</scope>
</reference>
<protein>
    <submittedName>
        <fullName evidence="1">Uncharacterized protein</fullName>
    </submittedName>
</protein>
<gene>
    <name evidence="1" type="ORF">METZ01_LOCUS443230</name>
</gene>
<organism evidence="1">
    <name type="scientific">marine metagenome</name>
    <dbReference type="NCBI Taxonomy" id="408172"/>
    <lineage>
        <taxon>unclassified sequences</taxon>
        <taxon>metagenomes</taxon>
        <taxon>ecological metagenomes</taxon>
    </lineage>
</organism>
<name>A0A382Z4E3_9ZZZZ</name>